<feature type="region of interest" description="Disordered" evidence="1">
    <location>
        <begin position="201"/>
        <end position="222"/>
    </location>
</feature>
<comment type="caution">
    <text evidence="2">The sequence shown here is derived from an EMBL/GenBank/DDBJ whole genome shotgun (WGS) entry which is preliminary data.</text>
</comment>
<dbReference type="AlphaFoldDB" id="A0A177T6U5"/>
<feature type="compositionally biased region" description="Basic and acidic residues" evidence="1">
    <location>
        <begin position="80"/>
        <end position="105"/>
    </location>
</feature>
<feature type="compositionally biased region" description="Basic and acidic residues" evidence="1">
    <location>
        <begin position="31"/>
        <end position="46"/>
    </location>
</feature>
<feature type="region of interest" description="Disordered" evidence="1">
    <location>
        <begin position="413"/>
        <end position="446"/>
    </location>
</feature>
<proteinExistence type="predicted"/>
<protein>
    <recommendedName>
        <fullName evidence="4">Retrotransposon gag domain-containing protein</fullName>
    </recommendedName>
</protein>
<sequence>MPTTRSQQQARGEPLNMPVDPNNTPASVAEQRVEAPGRPNDAHDETADVSVPQEPVAGRENAVQRMLDRIMERLDEMDRRTSDFEAARDPAEDDARVLVDEERPRTSQADRVATVQAPSHSTPLARGPPPHMRPAQQTSSITPSPFFKDMPRSREAYRTIPTEHKDIFRNVLTRLGTSIPDLFDGLVDENVPEVADSNEINSGARTVDAESSDPTIPSSAPPRIRQCKPDHLPKFNGDPKGLEKYLTRLGDLIRSDPDPAWERAVLRAAPIQLTDDAEEWHAGLSTAEVQAIDSFDALEEAMRLHFPVNWLEQRRQAQSRKWDPTSELSGTYYFVKLRLLRIVYGQDHKESFLVQDIADGLPATFRVLLRLPRKGALLNDLRAELAEWEPQWREIHPEFDLRVPSSVAAVKSSTPAKVTPSKATPAAPVVTPTAPAATGSGSAPRPLPLSATYDKARVIPAANGQPRKYRRPGDETLISLNRPCTRCGQDHFNFEHQHLVPAVQTLEVDDDLTYPEVNEETDEGF</sequence>
<evidence type="ECO:0000313" key="2">
    <source>
        <dbReference type="EMBL" id="KAE8242630.1"/>
    </source>
</evidence>
<dbReference type="EMBL" id="LWDF02000788">
    <property type="protein sequence ID" value="KAE8242630.1"/>
    <property type="molecule type" value="Genomic_DNA"/>
</dbReference>
<feature type="region of interest" description="Disordered" evidence="1">
    <location>
        <begin position="80"/>
        <end position="150"/>
    </location>
</feature>
<feature type="compositionally biased region" description="Low complexity" evidence="1">
    <location>
        <begin position="414"/>
        <end position="444"/>
    </location>
</feature>
<name>A0A177T6U5_9BASI</name>
<reference evidence="2" key="1">
    <citation type="submission" date="2016-04" db="EMBL/GenBank/DDBJ databases">
        <authorList>
            <person name="Nguyen H.D."/>
            <person name="Samba Siva P."/>
            <person name="Cullis J."/>
            <person name="Levesque C.A."/>
            <person name="Hambleton S."/>
        </authorList>
    </citation>
    <scope>NUCLEOTIDE SEQUENCE</scope>
    <source>
        <strain evidence="2">DAOMC 236416</strain>
    </source>
</reference>
<dbReference type="OrthoDB" id="3364395at2759"/>
<reference evidence="2" key="2">
    <citation type="journal article" date="2019" name="IMA Fungus">
        <title>Genome sequencing and comparison of five Tilletia species to identify candidate genes for the detection of regulated species infecting wheat.</title>
        <authorList>
            <person name="Nguyen H.D.T."/>
            <person name="Sultana T."/>
            <person name="Kesanakurti P."/>
            <person name="Hambleton S."/>
        </authorList>
    </citation>
    <scope>NUCLEOTIDE SEQUENCE</scope>
    <source>
        <strain evidence="2">DAOMC 236416</strain>
    </source>
</reference>
<evidence type="ECO:0000256" key="1">
    <source>
        <dbReference type="SAM" id="MobiDB-lite"/>
    </source>
</evidence>
<evidence type="ECO:0000313" key="3">
    <source>
        <dbReference type="Proteomes" id="UP000077521"/>
    </source>
</evidence>
<keyword evidence="3" id="KW-1185">Reference proteome</keyword>
<organism evidence="2 3">
    <name type="scientific">Tilletia indica</name>
    <dbReference type="NCBI Taxonomy" id="43049"/>
    <lineage>
        <taxon>Eukaryota</taxon>
        <taxon>Fungi</taxon>
        <taxon>Dikarya</taxon>
        <taxon>Basidiomycota</taxon>
        <taxon>Ustilaginomycotina</taxon>
        <taxon>Exobasidiomycetes</taxon>
        <taxon>Tilletiales</taxon>
        <taxon>Tilletiaceae</taxon>
        <taxon>Tilletia</taxon>
    </lineage>
</organism>
<feature type="compositionally biased region" description="Polar residues" evidence="1">
    <location>
        <begin position="1"/>
        <end position="10"/>
    </location>
</feature>
<dbReference type="Proteomes" id="UP000077521">
    <property type="component" value="Unassembled WGS sequence"/>
</dbReference>
<gene>
    <name evidence="2" type="ORF">A4X13_0g7080</name>
</gene>
<feature type="region of interest" description="Disordered" evidence="1">
    <location>
        <begin position="1"/>
        <end position="61"/>
    </location>
</feature>
<accession>A0A177T6U5</accession>
<evidence type="ECO:0008006" key="4">
    <source>
        <dbReference type="Google" id="ProtNLM"/>
    </source>
</evidence>